<comment type="caution">
    <text evidence="9">The sequence shown here is derived from an EMBL/GenBank/DDBJ whole genome shotgun (WGS) entry which is preliminary data.</text>
</comment>
<evidence type="ECO:0000313" key="10">
    <source>
        <dbReference type="Proteomes" id="UP001519287"/>
    </source>
</evidence>
<evidence type="ECO:0000259" key="8">
    <source>
        <dbReference type="PROSITE" id="PS50928"/>
    </source>
</evidence>
<keyword evidence="3" id="KW-1003">Cell membrane</keyword>
<dbReference type="Pfam" id="PF00528">
    <property type="entry name" value="BPD_transp_1"/>
    <property type="match status" value="1"/>
</dbReference>
<dbReference type="SUPFAM" id="SSF161098">
    <property type="entry name" value="MetI-like"/>
    <property type="match status" value="1"/>
</dbReference>
<evidence type="ECO:0000256" key="3">
    <source>
        <dbReference type="ARBA" id="ARBA00022475"/>
    </source>
</evidence>
<comment type="subcellular location">
    <subcellularLocation>
        <location evidence="1 7">Cell membrane</location>
        <topology evidence="1 7">Multi-pass membrane protein</topology>
    </subcellularLocation>
</comment>
<evidence type="ECO:0000256" key="7">
    <source>
        <dbReference type="RuleBase" id="RU363032"/>
    </source>
</evidence>
<dbReference type="CDD" id="cd06261">
    <property type="entry name" value="TM_PBP2"/>
    <property type="match status" value="1"/>
</dbReference>
<evidence type="ECO:0000256" key="4">
    <source>
        <dbReference type="ARBA" id="ARBA00022692"/>
    </source>
</evidence>
<evidence type="ECO:0000256" key="1">
    <source>
        <dbReference type="ARBA" id="ARBA00004651"/>
    </source>
</evidence>
<proteinExistence type="inferred from homology"/>
<dbReference type="Gene3D" id="1.10.3720.10">
    <property type="entry name" value="MetI-like"/>
    <property type="match status" value="1"/>
</dbReference>
<dbReference type="InterPro" id="IPR035906">
    <property type="entry name" value="MetI-like_sf"/>
</dbReference>
<comment type="similarity">
    <text evidence="7">Belongs to the binding-protein-dependent transport system permease family.</text>
</comment>
<dbReference type="PROSITE" id="PS50928">
    <property type="entry name" value="ABC_TM1"/>
    <property type="match status" value="1"/>
</dbReference>
<feature type="transmembrane region" description="Helical" evidence="7">
    <location>
        <begin position="183"/>
        <end position="205"/>
    </location>
</feature>
<gene>
    <name evidence="9" type="ORF">J2Z66_003577</name>
</gene>
<keyword evidence="2 7" id="KW-0813">Transport</keyword>
<evidence type="ECO:0000256" key="5">
    <source>
        <dbReference type="ARBA" id="ARBA00022989"/>
    </source>
</evidence>
<feature type="transmembrane region" description="Helical" evidence="7">
    <location>
        <begin position="79"/>
        <end position="100"/>
    </location>
</feature>
<evidence type="ECO:0000256" key="2">
    <source>
        <dbReference type="ARBA" id="ARBA00022448"/>
    </source>
</evidence>
<feature type="transmembrane region" description="Helical" evidence="7">
    <location>
        <begin position="12"/>
        <end position="34"/>
    </location>
</feature>
<dbReference type="PANTHER" id="PTHR43744:SF9">
    <property type="entry name" value="POLYGALACTURONAN_RHAMNOGALACTURONAN TRANSPORT SYSTEM PERMEASE PROTEIN YTCP"/>
    <property type="match status" value="1"/>
</dbReference>
<evidence type="ECO:0000256" key="6">
    <source>
        <dbReference type="ARBA" id="ARBA00023136"/>
    </source>
</evidence>
<sequence length="292" mass="32489">MMKPTVGGRVFDTANVILLLLLMFATLYPFWYVLVASVGDPVWVTQQRGLIWFPTGFNIEAYKAVFANPTIRSGYLNTLFIVIVGTTLNIIMTSFTAYALSRSNVMLKTPLMFLIVFSMFFSGGLVPTYLLVTGLGLLDSIWALILPAAMSTFNFIIMRTAFQAIPVSLEESAKLDGANDFTVLFRIVLPLSLPVVAVMILFYGVSHWNSWFSAVIYIRSRELYPLQLIMREILVNNNTEQMLTGITANNKASVGATIKYATIIVASGPIILLYPFLQKYFVKGVMIGAIKE</sequence>
<keyword evidence="6 7" id="KW-0472">Membrane</keyword>
<dbReference type="PANTHER" id="PTHR43744">
    <property type="entry name" value="ABC TRANSPORTER PERMEASE PROTEIN MG189-RELATED-RELATED"/>
    <property type="match status" value="1"/>
</dbReference>
<reference evidence="9 10" key="1">
    <citation type="submission" date="2021-03" db="EMBL/GenBank/DDBJ databases">
        <title>Genomic Encyclopedia of Type Strains, Phase IV (KMG-IV): sequencing the most valuable type-strain genomes for metagenomic binning, comparative biology and taxonomic classification.</title>
        <authorList>
            <person name="Goeker M."/>
        </authorList>
    </citation>
    <scope>NUCLEOTIDE SEQUENCE [LARGE SCALE GENOMIC DNA]</scope>
    <source>
        <strain evidence="9 10">DSM 26048</strain>
    </source>
</reference>
<feature type="transmembrane region" description="Helical" evidence="7">
    <location>
        <begin position="112"/>
        <end position="135"/>
    </location>
</feature>
<dbReference type="Proteomes" id="UP001519287">
    <property type="component" value="Unassembled WGS sequence"/>
</dbReference>
<feature type="domain" description="ABC transmembrane type-1" evidence="8">
    <location>
        <begin position="75"/>
        <end position="275"/>
    </location>
</feature>
<evidence type="ECO:0000313" key="9">
    <source>
        <dbReference type="EMBL" id="MBP1991969.1"/>
    </source>
</evidence>
<keyword evidence="10" id="KW-1185">Reference proteome</keyword>
<feature type="transmembrane region" description="Helical" evidence="7">
    <location>
        <begin position="258"/>
        <end position="277"/>
    </location>
</feature>
<feature type="transmembrane region" description="Helical" evidence="7">
    <location>
        <begin position="141"/>
        <end position="162"/>
    </location>
</feature>
<name>A0ABS4IWL7_9BACL</name>
<dbReference type="EMBL" id="JAGGLB010000011">
    <property type="protein sequence ID" value="MBP1991969.1"/>
    <property type="molecule type" value="Genomic_DNA"/>
</dbReference>
<protein>
    <submittedName>
        <fullName evidence="9">Aldouronate transport system permease protein</fullName>
    </submittedName>
</protein>
<keyword evidence="5 7" id="KW-1133">Transmembrane helix</keyword>
<keyword evidence="4 7" id="KW-0812">Transmembrane</keyword>
<organism evidence="9 10">
    <name type="scientific">Paenibacillus eucommiae</name>
    <dbReference type="NCBI Taxonomy" id="1355755"/>
    <lineage>
        <taxon>Bacteria</taxon>
        <taxon>Bacillati</taxon>
        <taxon>Bacillota</taxon>
        <taxon>Bacilli</taxon>
        <taxon>Bacillales</taxon>
        <taxon>Paenibacillaceae</taxon>
        <taxon>Paenibacillus</taxon>
    </lineage>
</organism>
<dbReference type="InterPro" id="IPR000515">
    <property type="entry name" value="MetI-like"/>
</dbReference>
<accession>A0ABS4IWL7</accession>